<name>A0A9P4NPI6_9PEZI</name>
<sequence>MSVLRQEHLRYESTRSANVLDRPLPDLYPPLVEQNYARSSTIEYHRDNFAVWNAPKVQDLINDLSRRNFRQQINSFSGSRNGRNDYSRSSRRPTGDIYEHKALQDQPRSFPDALSSVRRGVQEVHAATSSNIPGDRNVNDKNYQRYGGRQQSNPNHNRSKRNAQSPPPDEPRRGKYSRLDEGDRPSTGTFTKSDRMLEYQRDDDESRRGPSPVAGSWYRGDDGRGFPDERDFRSAHRSETGTEGYDGSRDRGGHYYEDSRDGDRGGAWHGSSDRGRYRDDHYRDDDYRDGTHNEGWSGGRNGDKEYDKGYRGSVRDNEDNRARRGRRGY</sequence>
<evidence type="ECO:0000313" key="2">
    <source>
        <dbReference type="EMBL" id="KAF2429302.1"/>
    </source>
</evidence>
<evidence type="ECO:0000313" key="3">
    <source>
        <dbReference type="Proteomes" id="UP000800235"/>
    </source>
</evidence>
<accession>A0A9P4NPI6</accession>
<feature type="compositionally biased region" description="Basic and acidic residues" evidence="1">
    <location>
        <begin position="192"/>
        <end position="208"/>
    </location>
</feature>
<proteinExistence type="predicted"/>
<feature type="region of interest" description="Disordered" evidence="1">
    <location>
        <begin position="72"/>
        <end position="329"/>
    </location>
</feature>
<gene>
    <name evidence="2" type="ORF">EJ08DRAFT_298613</name>
</gene>
<feature type="compositionally biased region" description="Basic and acidic residues" evidence="1">
    <location>
        <begin position="219"/>
        <end position="292"/>
    </location>
</feature>
<comment type="caution">
    <text evidence="2">The sequence shown here is derived from an EMBL/GenBank/DDBJ whole genome shotgun (WGS) entry which is preliminary data.</text>
</comment>
<feature type="compositionally biased region" description="Polar residues" evidence="1">
    <location>
        <begin position="72"/>
        <end position="81"/>
    </location>
</feature>
<dbReference type="EMBL" id="MU007048">
    <property type="protein sequence ID" value="KAF2429302.1"/>
    <property type="molecule type" value="Genomic_DNA"/>
</dbReference>
<protein>
    <submittedName>
        <fullName evidence="2">Uncharacterized protein</fullName>
    </submittedName>
</protein>
<feature type="compositionally biased region" description="Basic and acidic residues" evidence="1">
    <location>
        <begin position="82"/>
        <end position="103"/>
    </location>
</feature>
<evidence type="ECO:0000256" key="1">
    <source>
        <dbReference type="SAM" id="MobiDB-lite"/>
    </source>
</evidence>
<keyword evidence="3" id="KW-1185">Reference proteome</keyword>
<dbReference type="AlphaFoldDB" id="A0A9P4NPI6"/>
<dbReference type="Proteomes" id="UP000800235">
    <property type="component" value="Unassembled WGS sequence"/>
</dbReference>
<feature type="compositionally biased region" description="Basic and acidic residues" evidence="1">
    <location>
        <begin position="169"/>
        <end position="184"/>
    </location>
</feature>
<feature type="compositionally biased region" description="Basic and acidic residues" evidence="1">
    <location>
        <begin position="301"/>
        <end position="322"/>
    </location>
</feature>
<reference evidence="2" key="1">
    <citation type="journal article" date="2020" name="Stud. Mycol.">
        <title>101 Dothideomycetes genomes: a test case for predicting lifestyles and emergence of pathogens.</title>
        <authorList>
            <person name="Haridas S."/>
            <person name="Albert R."/>
            <person name="Binder M."/>
            <person name="Bloem J."/>
            <person name="Labutti K."/>
            <person name="Salamov A."/>
            <person name="Andreopoulos B."/>
            <person name="Baker S."/>
            <person name="Barry K."/>
            <person name="Bills G."/>
            <person name="Bluhm B."/>
            <person name="Cannon C."/>
            <person name="Castanera R."/>
            <person name="Culley D."/>
            <person name="Daum C."/>
            <person name="Ezra D."/>
            <person name="Gonzalez J."/>
            <person name="Henrissat B."/>
            <person name="Kuo A."/>
            <person name="Liang C."/>
            <person name="Lipzen A."/>
            <person name="Lutzoni F."/>
            <person name="Magnuson J."/>
            <person name="Mondo S."/>
            <person name="Nolan M."/>
            <person name="Ohm R."/>
            <person name="Pangilinan J."/>
            <person name="Park H.-J."/>
            <person name="Ramirez L."/>
            <person name="Alfaro M."/>
            <person name="Sun H."/>
            <person name="Tritt A."/>
            <person name="Yoshinaga Y."/>
            <person name="Zwiers L.-H."/>
            <person name="Turgeon B."/>
            <person name="Goodwin S."/>
            <person name="Spatafora J."/>
            <person name="Crous P."/>
            <person name="Grigoriev I."/>
        </authorList>
    </citation>
    <scope>NUCLEOTIDE SEQUENCE</scope>
    <source>
        <strain evidence="2">CBS 130266</strain>
    </source>
</reference>
<organism evidence="2 3">
    <name type="scientific">Tothia fuscella</name>
    <dbReference type="NCBI Taxonomy" id="1048955"/>
    <lineage>
        <taxon>Eukaryota</taxon>
        <taxon>Fungi</taxon>
        <taxon>Dikarya</taxon>
        <taxon>Ascomycota</taxon>
        <taxon>Pezizomycotina</taxon>
        <taxon>Dothideomycetes</taxon>
        <taxon>Pleosporomycetidae</taxon>
        <taxon>Venturiales</taxon>
        <taxon>Cylindrosympodiaceae</taxon>
        <taxon>Tothia</taxon>
    </lineage>
</organism>